<feature type="transmembrane region" description="Helical" evidence="1">
    <location>
        <begin position="78"/>
        <end position="98"/>
    </location>
</feature>
<gene>
    <name evidence="2" type="ORF">BV898_08379</name>
</gene>
<feature type="transmembrane region" description="Helical" evidence="1">
    <location>
        <begin position="147"/>
        <end position="170"/>
    </location>
</feature>
<proteinExistence type="predicted"/>
<accession>A0A1W0WQH0</accession>
<protein>
    <submittedName>
        <fullName evidence="2">Uncharacterized protein</fullName>
    </submittedName>
</protein>
<keyword evidence="3" id="KW-1185">Reference proteome</keyword>
<organism evidence="2 3">
    <name type="scientific">Hypsibius exemplaris</name>
    <name type="common">Freshwater tardigrade</name>
    <dbReference type="NCBI Taxonomy" id="2072580"/>
    <lineage>
        <taxon>Eukaryota</taxon>
        <taxon>Metazoa</taxon>
        <taxon>Ecdysozoa</taxon>
        <taxon>Tardigrada</taxon>
        <taxon>Eutardigrada</taxon>
        <taxon>Parachela</taxon>
        <taxon>Hypsibioidea</taxon>
        <taxon>Hypsibiidae</taxon>
        <taxon>Hypsibius</taxon>
    </lineage>
</organism>
<evidence type="ECO:0000313" key="3">
    <source>
        <dbReference type="Proteomes" id="UP000192578"/>
    </source>
</evidence>
<sequence length="282" mass="30976">MPAVATNNFVVPTEGGNLVLHITPEPCAHEEHWLNPLHVGFRDNLRCFMGFHSLIGLACVLVQLGSKSSEFTWYGRSGLGTWAGTMFFITCLVGSYATHPELSPRSMRGWLYVYIVFCFFSAWIAGTTAFVNAIYSNNVAVMAEWQHGVLAILGAAEFFFCMVEATLVLYRLCTTDVVPHGFDFHVLVNYSTDAEVMQLRQLDRAEMPPPSYEQLYRADVLPIRLTPSVEAAHNQRPNSAAASAATSASGLGSVILGPSQPNDISLGVIGRDSTWELLPNRT</sequence>
<keyword evidence="1" id="KW-1133">Transmembrane helix</keyword>
<keyword evidence="1" id="KW-0812">Transmembrane</keyword>
<dbReference type="EMBL" id="MTYJ01000060">
    <property type="protein sequence ID" value="OQV17444.1"/>
    <property type="molecule type" value="Genomic_DNA"/>
</dbReference>
<reference evidence="3" key="1">
    <citation type="submission" date="2017-01" db="EMBL/GenBank/DDBJ databases">
        <title>Comparative genomics of anhydrobiosis in the tardigrade Hypsibius dujardini.</title>
        <authorList>
            <person name="Yoshida Y."/>
            <person name="Koutsovoulos G."/>
            <person name="Laetsch D."/>
            <person name="Stevens L."/>
            <person name="Kumar S."/>
            <person name="Horikawa D."/>
            <person name="Ishino K."/>
            <person name="Komine S."/>
            <person name="Tomita M."/>
            <person name="Blaxter M."/>
            <person name="Arakawa K."/>
        </authorList>
    </citation>
    <scope>NUCLEOTIDE SEQUENCE [LARGE SCALE GENOMIC DNA]</scope>
    <source>
        <strain evidence="3">Z151</strain>
    </source>
</reference>
<evidence type="ECO:0000256" key="1">
    <source>
        <dbReference type="SAM" id="Phobius"/>
    </source>
</evidence>
<comment type="caution">
    <text evidence="2">The sequence shown here is derived from an EMBL/GenBank/DDBJ whole genome shotgun (WGS) entry which is preliminary data.</text>
</comment>
<dbReference type="OrthoDB" id="10156216at2759"/>
<evidence type="ECO:0000313" key="2">
    <source>
        <dbReference type="EMBL" id="OQV17444.1"/>
    </source>
</evidence>
<keyword evidence="1" id="KW-0472">Membrane</keyword>
<dbReference type="Proteomes" id="UP000192578">
    <property type="component" value="Unassembled WGS sequence"/>
</dbReference>
<name>A0A1W0WQH0_HYPEX</name>
<feature type="transmembrane region" description="Helical" evidence="1">
    <location>
        <begin position="47"/>
        <end position="66"/>
    </location>
</feature>
<feature type="transmembrane region" description="Helical" evidence="1">
    <location>
        <begin position="110"/>
        <end position="135"/>
    </location>
</feature>
<dbReference type="AlphaFoldDB" id="A0A1W0WQH0"/>